<evidence type="ECO:0000313" key="2">
    <source>
        <dbReference type="WBParaSite" id="ACRNAN_scaffold18744.g22985.t1"/>
    </source>
</evidence>
<dbReference type="WBParaSite" id="ACRNAN_scaffold18744.g22985.t1">
    <property type="protein sequence ID" value="ACRNAN_scaffold18744.g22985.t1"/>
    <property type="gene ID" value="ACRNAN_scaffold18744.g22985"/>
</dbReference>
<sequence>MDLIHTRNIVTNMSSLTLNDLKIITIFSLNHVHQAINSCKSIRANKELSNTTIIAYVFDDTFEGLDSITIPIMYGFLKSTDTSF</sequence>
<protein>
    <submittedName>
        <fullName evidence="2">Uncharacterized protein</fullName>
    </submittedName>
</protein>
<dbReference type="Proteomes" id="UP000887540">
    <property type="component" value="Unplaced"/>
</dbReference>
<proteinExistence type="predicted"/>
<organism evidence="1 2">
    <name type="scientific">Acrobeloides nanus</name>
    <dbReference type="NCBI Taxonomy" id="290746"/>
    <lineage>
        <taxon>Eukaryota</taxon>
        <taxon>Metazoa</taxon>
        <taxon>Ecdysozoa</taxon>
        <taxon>Nematoda</taxon>
        <taxon>Chromadorea</taxon>
        <taxon>Rhabditida</taxon>
        <taxon>Tylenchina</taxon>
        <taxon>Cephalobomorpha</taxon>
        <taxon>Cephaloboidea</taxon>
        <taxon>Cephalobidae</taxon>
        <taxon>Acrobeloides</taxon>
    </lineage>
</organism>
<reference evidence="2" key="1">
    <citation type="submission" date="2022-11" db="UniProtKB">
        <authorList>
            <consortium name="WormBaseParasite"/>
        </authorList>
    </citation>
    <scope>IDENTIFICATION</scope>
</reference>
<name>A0A914D4E4_9BILA</name>
<dbReference type="AlphaFoldDB" id="A0A914D4E4"/>
<keyword evidence="1" id="KW-1185">Reference proteome</keyword>
<evidence type="ECO:0000313" key="1">
    <source>
        <dbReference type="Proteomes" id="UP000887540"/>
    </source>
</evidence>
<accession>A0A914D4E4</accession>